<evidence type="ECO:0000256" key="5">
    <source>
        <dbReference type="SAM" id="Coils"/>
    </source>
</evidence>
<gene>
    <name evidence="9" type="ORF">WMY93_032758</name>
</gene>
<name>A0AAW0MN76_9GOBI</name>
<dbReference type="PROSITE" id="PS00518">
    <property type="entry name" value="ZF_RING_1"/>
    <property type="match status" value="1"/>
</dbReference>
<dbReference type="InterPro" id="IPR043136">
    <property type="entry name" value="B30.2/SPRY_sf"/>
</dbReference>
<evidence type="ECO:0000256" key="1">
    <source>
        <dbReference type="ARBA" id="ARBA00022723"/>
    </source>
</evidence>
<dbReference type="InterPro" id="IPR017907">
    <property type="entry name" value="Znf_RING_CS"/>
</dbReference>
<comment type="caution">
    <text evidence="9">The sequence shown here is derived from an EMBL/GenBank/DDBJ whole genome shotgun (WGS) entry which is preliminary data.</text>
</comment>
<dbReference type="Pfam" id="PF13445">
    <property type="entry name" value="zf-RING_UBOX"/>
    <property type="match status" value="1"/>
</dbReference>
<dbReference type="GO" id="GO:0008270">
    <property type="term" value="F:zinc ion binding"/>
    <property type="evidence" value="ECO:0007669"/>
    <property type="project" value="UniProtKB-KW"/>
</dbReference>
<dbReference type="InterPro" id="IPR006574">
    <property type="entry name" value="PRY"/>
</dbReference>
<dbReference type="SMART" id="SM00184">
    <property type="entry name" value="RING"/>
    <property type="match status" value="1"/>
</dbReference>
<evidence type="ECO:0000256" key="4">
    <source>
        <dbReference type="PROSITE-ProRule" id="PRU00024"/>
    </source>
</evidence>
<evidence type="ECO:0000259" key="7">
    <source>
        <dbReference type="PROSITE" id="PS50119"/>
    </source>
</evidence>
<dbReference type="Gene3D" id="2.60.120.920">
    <property type="match status" value="1"/>
</dbReference>
<dbReference type="FunFam" id="2.60.120.920:FF:000004">
    <property type="entry name" value="Butyrophilin subfamily 1 member A1"/>
    <property type="match status" value="1"/>
</dbReference>
<keyword evidence="1" id="KW-0479">Metal-binding</keyword>
<dbReference type="CDD" id="cd13733">
    <property type="entry name" value="SPRY_PRY_C-I_1"/>
    <property type="match status" value="1"/>
</dbReference>
<dbReference type="EMBL" id="JBBPFD010000070">
    <property type="protein sequence ID" value="KAK7880607.1"/>
    <property type="molecule type" value="Genomic_DNA"/>
</dbReference>
<dbReference type="InterPro" id="IPR001841">
    <property type="entry name" value="Znf_RING"/>
</dbReference>
<feature type="domain" description="B30.2/SPRY" evidence="8">
    <location>
        <begin position="270"/>
        <end position="465"/>
    </location>
</feature>
<dbReference type="PRINTS" id="PR01407">
    <property type="entry name" value="BUTYPHLNCDUF"/>
</dbReference>
<keyword evidence="5" id="KW-0175">Coiled coil</keyword>
<feature type="domain" description="RING-type" evidence="6">
    <location>
        <begin position="14"/>
        <end position="53"/>
    </location>
</feature>
<keyword evidence="10" id="KW-1185">Reference proteome</keyword>
<dbReference type="PROSITE" id="PS50119">
    <property type="entry name" value="ZF_BBOX"/>
    <property type="match status" value="1"/>
</dbReference>
<reference evidence="10" key="1">
    <citation type="submission" date="2024-04" db="EMBL/GenBank/DDBJ databases">
        <title>Salinicola lusitanus LLJ914,a marine bacterium isolated from the Okinawa Trough.</title>
        <authorList>
            <person name="Li J."/>
        </authorList>
    </citation>
    <scope>NUCLEOTIDE SEQUENCE [LARGE SCALE GENOMIC DNA]</scope>
</reference>
<evidence type="ECO:0000256" key="2">
    <source>
        <dbReference type="ARBA" id="ARBA00022771"/>
    </source>
</evidence>
<dbReference type="SMART" id="SM00449">
    <property type="entry name" value="SPRY"/>
    <property type="match status" value="1"/>
</dbReference>
<dbReference type="SMART" id="SM00589">
    <property type="entry name" value="PRY"/>
    <property type="match status" value="1"/>
</dbReference>
<feature type="coiled-coil region" evidence="5">
    <location>
        <begin position="203"/>
        <end position="230"/>
    </location>
</feature>
<dbReference type="Pfam" id="PF00622">
    <property type="entry name" value="SPRY"/>
    <property type="match status" value="1"/>
</dbReference>
<proteinExistence type="predicted"/>
<dbReference type="SMART" id="SM00336">
    <property type="entry name" value="BBOX"/>
    <property type="match status" value="1"/>
</dbReference>
<evidence type="ECO:0000259" key="8">
    <source>
        <dbReference type="PROSITE" id="PS50188"/>
    </source>
</evidence>
<protein>
    <recommendedName>
        <fullName evidence="11">Zinc-binding protein A33-like</fullName>
    </recommendedName>
</protein>
<dbReference type="Pfam" id="PF00643">
    <property type="entry name" value="zf-B_box"/>
    <property type="match status" value="1"/>
</dbReference>
<dbReference type="InterPro" id="IPR027370">
    <property type="entry name" value="Znf-RING_euk"/>
</dbReference>
<dbReference type="InterPro" id="IPR001870">
    <property type="entry name" value="B30.2/SPRY"/>
</dbReference>
<dbReference type="InterPro" id="IPR000315">
    <property type="entry name" value="Znf_B-box"/>
</dbReference>
<dbReference type="PANTHER" id="PTHR24103">
    <property type="entry name" value="E3 UBIQUITIN-PROTEIN LIGASE TRIM"/>
    <property type="match status" value="1"/>
</dbReference>
<dbReference type="InterPro" id="IPR013083">
    <property type="entry name" value="Znf_RING/FYVE/PHD"/>
</dbReference>
<dbReference type="Pfam" id="PF13765">
    <property type="entry name" value="PRY"/>
    <property type="match status" value="1"/>
</dbReference>
<dbReference type="PROSITE" id="PS50188">
    <property type="entry name" value="B302_SPRY"/>
    <property type="match status" value="1"/>
</dbReference>
<dbReference type="PROSITE" id="PS50089">
    <property type="entry name" value="ZF_RING_2"/>
    <property type="match status" value="1"/>
</dbReference>
<dbReference type="InterPro" id="IPR013320">
    <property type="entry name" value="ConA-like_dom_sf"/>
</dbReference>
<dbReference type="SUPFAM" id="SSF57845">
    <property type="entry name" value="B-box zinc-binding domain"/>
    <property type="match status" value="1"/>
</dbReference>
<dbReference type="Gene3D" id="3.30.40.10">
    <property type="entry name" value="Zinc/RING finger domain, C3HC4 (zinc finger)"/>
    <property type="match status" value="1"/>
</dbReference>
<evidence type="ECO:0000313" key="9">
    <source>
        <dbReference type="EMBL" id="KAK7880607.1"/>
    </source>
</evidence>
<feature type="coiled-coil region" evidence="5">
    <location>
        <begin position="124"/>
        <end position="165"/>
    </location>
</feature>
<dbReference type="InterPro" id="IPR003877">
    <property type="entry name" value="SPRY_dom"/>
</dbReference>
<dbReference type="Gene3D" id="3.30.160.60">
    <property type="entry name" value="Classic Zinc Finger"/>
    <property type="match status" value="1"/>
</dbReference>
<organism evidence="9 10">
    <name type="scientific">Mugilogobius chulae</name>
    <name type="common">yellowstripe goby</name>
    <dbReference type="NCBI Taxonomy" id="88201"/>
    <lineage>
        <taxon>Eukaryota</taxon>
        <taxon>Metazoa</taxon>
        <taxon>Chordata</taxon>
        <taxon>Craniata</taxon>
        <taxon>Vertebrata</taxon>
        <taxon>Euteleostomi</taxon>
        <taxon>Actinopterygii</taxon>
        <taxon>Neopterygii</taxon>
        <taxon>Teleostei</taxon>
        <taxon>Neoteleostei</taxon>
        <taxon>Acanthomorphata</taxon>
        <taxon>Gobiaria</taxon>
        <taxon>Gobiiformes</taxon>
        <taxon>Gobioidei</taxon>
        <taxon>Gobiidae</taxon>
        <taxon>Gobionellinae</taxon>
        <taxon>Mugilogobius</taxon>
    </lineage>
</organism>
<evidence type="ECO:0000259" key="6">
    <source>
        <dbReference type="PROSITE" id="PS50089"/>
    </source>
</evidence>
<dbReference type="Proteomes" id="UP001460270">
    <property type="component" value="Unassembled WGS sequence"/>
</dbReference>
<evidence type="ECO:0000313" key="10">
    <source>
        <dbReference type="Proteomes" id="UP001460270"/>
    </source>
</evidence>
<accession>A0AAW0MN76</accession>
<feature type="domain" description="B box-type" evidence="7">
    <location>
        <begin position="82"/>
        <end position="123"/>
    </location>
</feature>
<evidence type="ECO:0000256" key="3">
    <source>
        <dbReference type="ARBA" id="ARBA00022833"/>
    </source>
</evidence>
<dbReference type="InterPro" id="IPR050143">
    <property type="entry name" value="TRIM/RBCC"/>
</dbReference>
<dbReference type="AlphaFoldDB" id="A0AAW0MN76"/>
<keyword evidence="3" id="KW-0862">Zinc</keyword>
<dbReference type="SUPFAM" id="SSF57850">
    <property type="entry name" value="RING/U-box"/>
    <property type="match status" value="1"/>
</dbReference>
<dbReference type="SUPFAM" id="SSF49899">
    <property type="entry name" value="Concanavalin A-like lectins/glucanases"/>
    <property type="match status" value="1"/>
</dbReference>
<dbReference type="InterPro" id="IPR003879">
    <property type="entry name" value="Butyrophylin_SPRY"/>
</dbReference>
<evidence type="ECO:0008006" key="11">
    <source>
        <dbReference type="Google" id="ProtNLM"/>
    </source>
</evidence>
<sequence length="470" mass="53997">MDSSVAFSARDLLCPQCSDVYTYPVLLKCGHNICRVCLQTFWESKGCRECPVCGAVSVLGRPPINLKLKIAADDYQTQKAVRFTEVCGLHNEKLKIFCENDQEVICLVCQMSKTHRIHQCCPVEEAAEQKKKEITVKLESLRGKLKLLNRRREEWEETKTFIQTQTLETEATIRREFEKLRVFLQTEEESRLSLLRQERDVKRDVLSERIRDIQNQIQTLTALIDDMEATLSHKDLPFLQNYKHTRKRTKDSIKAPMCIRDILIDSTKHLGILKFEVWRKMGNIVKSAPITFDPNTAQSNLNFSDELTSVQYGAKQNVPDNPERCINRVCVLGTPGFSSGRHSWTVDVGLGRDWYIGVARESIQRKNTVFLDPGEGFWVIGRTNGDSYWAQTADRTRLVVKQKPERITVVLDYAKGKVVFVNNTDNTVMHVFREKFAEKIFPYFSPGLYEEGKISTPITICAQTINLSME</sequence>
<keyword evidence="2 4" id="KW-0863">Zinc-finger</keyword>